<dbReference type="GO" id="GO:0006614">
    <property type="term" value="P:SRP-dependent cotranslational protein targeting to membrane"/>
    <property type="evidence" value="ECO:0007669"/>
    <property type="project" value="TreeGrafter"/>
</dbReference>
<dbReference type="SUPFAM" id="SSF81296">
    <property type="entry name" value="E set domains"/>
    <property type="match status" value="1"/>
</dbReference>
<evidence type="ECO:0000256" key="1">
    <source>
        <dbReference type="SAM" id="MobiDB-lite"/>
    </source>
</evidence>
<feature type="region of interest" description="Disordered" evidence="1">
    <location>
        <begin position="273"/>
        <end position="330"/>
    </location>
</feature>
<keyword evidence="3" id="KW-1185">Reference proteome</keyword>
<feature type="compositionally biased region" description="Basic and acidic residues" evidence="1">
    <location>
        <begin position="273"/>
        <end position="288"/>
    </location>
</feature>
<sequence length="330" mass="36685">MGSMPPGPDGKPLDPLAAAPVRRNMIMMVARQHSHALNTHPRLQEAAKEGNIDGRYFQESLKFRMKSSLLLEACMRVAIEKQAPELARTVVESVAMYKIGVTSPTSSASIGWFRGAVQAQYGPGNVPAARVHSVKIETEDEDEVATGDVVTVKVDVERTHAKAFTRQKVQLCQKQGLNPNEELRKYREGWWVILSAKKKGSGNPERLVLVRPILVSKIDMERTTIQMKFKGPPEAGVWEFRMDLKSQEFLGCDSRVDKEVTIVSADDVKKAEFLKNEEDEGEQKKGGKEDDDSSEDEEDGDVVLVNSPRNKGKGDSGDLRKRNVPKKATE</sequence>
<dbReference type="PANTHER" id="PTHR24075">
    <property type="entry name" value="SEC63 DOMAIN-CONTAINING"/>
    <property type="match status" value="1"/>
</dbReference>
<dbReference type="GO" id="GO:0031207">
    <property type="term" value="C:Sec62/Sec63 complex"/>
    <property type="evidence" value="ECO:0007669"/>
    <property type="project" value="TreeGrafter"/>
</dbReference>
<evidence type="ECO:0008006" key="4">
    <source>
        <dbReference type="Google" id="ProtNLM"/>
    </source>
</evidence>
<dbReference type="InterPro" id="IPR035892">
    <property type="entry name" value="C2_domain_sf"/>
</dbReference>
<dbReference type="InterPro" id="IPR014756">
    <property type="entry name" value="Ig_E-set"/>
</dbReference>
<dbReference type="Gene3D" id="2.60.40.150">
    <property type="entry name" value="C2 domain"/>
    <property type="match status" value="1"/>
</dbReference>
<dbReference type="EMBL" id="BRXZ01001032">
    <property type="protein sequence ID" value="GMH60392.1"/>
    <property type="molecule type" value="Genomic_DNA"/>
</dbReference>
<dbReference type="GO" id="GO:0003723">
    <property type="term" value="F:RNA binding"/>
    <property type="evidence" value="ECO:0007669"/>
    <property type="project" value="TreeGrafter"/>
</dbReference>
<evidence type="ECO:0000313" key="3">
    <source>
        <dbReference type="Proteomes" id="UP001165082"/>
    </source>
</evidence>
<dbReference type="AlphaFoldDB" id="A0A9W7DZ21"/>
<dbReference type="PANTHER" id="PTHR24075:SF0">
    <property type="entry name" value="TRANSLOCATION PROTEIN SEC63 HOMOLOG"/>
    <property type="match status" value="1"/>
</dbReference>
<evidence type="ECO:0000313" key="2">
    <source>
        <dbReference type="EMBL" id="GMH60392.1"/>
    </source>
</evidence>
<dbReference type="OrthoDB" id="10250354at2759"/>
<proteinExistence type="predicted"/>
<comment type="caution">
    <text evidence="2">The sequence shown here is derived from an EMBL/GenBank/DDBJ whole genome shotgun (WGS) entry which is preliminary data.</text>
</comment>
<reference evidence="2" key="1">
    <citation type="submission" date="2022-07" db="EMBL/GenBank/DDBJ databases">
        <title>Genome analysis of Parmales, a sister group of diatoms, reveals the evolutionary specialization of diatoms from phago-mixotrophs to photoautotrophs.</title>
        <authorList>
            <person name="Ban H."/>
            <person name="Sato S."/>
            <person name="Yoshikawa S."/>
            <person name="Kazumasa Y."/>
            <person name="Nakamura Y."/>
            <person name="Ichinomiya M."/>
            <person name="Saitoh K."/>
            <person name="Sato N."/>
            <person name="Blanc-Mathieu R."/>
            <person name="Endo H."/>
            <person name="Kuwata A."/>
            <person name="Ogata H."/>
        </authorList>
    </citation>
    <scope>NUCLEOTIDE SEQUENCE</scope>
</reference>
<dbReference type="GO" id="GO:0006620">
    <property type="term" value="P:post-translational protein targeting to endoplasmic reticulum membrane"/>
    <property type="evidence" value="ECO:0007669"/>
    <property type="project" value="TreeGrafter"/>
</dbReference>
<dbReference type="Proteomes" id="UP001165082">
    <property type="component" value="Unassembled WGS sequence"/>
</dbReference>
<organism evidence="2 3">
    <name type="scientific">Triparma retinervis</name>
    <dbReference type="NCBI Taxonomy" id="2557542"/>
    <lineage>
        <taxon>Eukaryota</taxon>
        <taxon>Sar</taxon>
        <taxon>Stramenopiles</taxon>
        <taxon>Ochrophyta</taxon>
        <taxon>Bolidophyceae</taxon>
        <taxon>Parmales</taxon>
        <taxon>Triparmaceae</taxon>
        <taxon>Triparma</taxon>
    </lineage>
</organism>
<name>A0A9W7DZ21_9STRA</name>
<protein>
    <recommendedName>
        <fullName evidence="4">SEC63 domain-containing protein</fullName>
    </recommendedName>
</protein>
<gene>
    <name evidence="2" type="ORF">TrRE_jg7562</name>
</gene>
<feature type="compositionally biased region" description="Acidic residues" evidence="1">
    <location>
        <begin position="289"/>
        <end position="301"/>
    </location>
</feature>
<accession>A0A9W7DZ21</accession>
<feature type="compositionally biased region" description="Basic and acidic residues" evidence="1">
    <location>
        <begin position="312"/>
        <end position="330"/>
    </location>
</feature>
<dbReference type="GO" id="GO:0008320">
    <property type="term" value="F:protein transmembrane transporter activity"/>
    <property type="evidence" value="ECO:0007669"/>
    <property type="project" value="TreeGrafter"/>
</dbReference>